<comment type="caution">
    <text evidence="2">The sequence shown here is derived from an EMBL/GenBank/DDBJ whole genome shotgun (WGS) entry which is preliminary data.</text>
</comment>
<dbReference type="SUPFAM" id="SSF52218">
    <property type="entry name" value="Flavoproteins"/>
    <property type="match status" value="1"/>
</dbReference>
<name>A0ABP9AD69_9ACTN</name>
<gene>
    <name evidence="2" type="ORF">GCM10023329_30750</name>
</gene>
<feature type="domain" description="NADPH-dependent FMN reductase-like" evidence="1">
    <location>
        <begin position="21"/>
        <end position="154"/>
    </location>
</feature>
<dbReference type="PANTHER" id="PTHR30543">
    <property type="entry name" value="CHROMATE REDUCTASE"/>
    <property type="match status" value="1"/>
</dbReference>
<sequence length="204" mass="21408">MGAPGAAQGAGAPGGGPPVGVAVVVASAREGRLAPDVSGWFTALAGRRDDLVLDVVDVAAHTLPGSLDAQDPVALALRPRLAAADAFVVVVPEYNRSVPGPLKTLIDSFQSEWEAKPVGFVGYGLSLSGGVRAVEHLRQIFAEFHAVGMKDAVFFPRILEHYDAQGRFPVDSEGAGAAAKLMLDQLLWWARALRDAKSVRPYGT</sequence>
<protein>
    <submittedName>
        <fullName evidence="2">NAD(P)H-dependent oxidoreductase</fullName>
    </submittedName>
</protein>
<proteinExistence type="predicted"/>
<dbReference type="InterPro" id="IPR029039">
    <property type="entry name" value="Flavoprotein-like_sf"/>
</dbReference>
<evidence type="ECO:0000259" key="1">
    <source>
        <dbReference type="Pfam" id="PF03358"/>
    </source>
</evidence>
<dbReference type="Gene3D" id="3.40.50.360">
    <property type="match status" value="1"/>
</dbReference>
<evidence type="ECO:0000313" key="3">
    <source>
        <dbReference type="Proteomes" id="UP001501147"/>
    </source>
</evidence>
<evidence type="ECO:0000313" key="2">
    <source>
        <dbReference type="EMBL" id="GAA4779422.1"/>
    </source>
</evidence>
<dbReference type="RefSeq" id="WP_345613998.1">
    <property type="nucleotide sequence ID" value="NZ_BAABJV010000006.1"/>
</dbReference>
<organism evidence="2 3">
    <name type="scientific">Streptomyces sanyensis</name>
    <dbReference type="NCBI Taxonomy" id="568869"/>
    <lineage>
        <taxon>Bacteria</taxon>
        <taxon>Bacillati</taxon>
        <taxon>Actinomycetota</taxon>
        <taxon>Actinomycetes</taxon>
        <taxon>Kitasatosporales</taxon>
        <taxon>Streptomycetaceae</taxon>
        <taxon>Streptomyces</taxon>
    </lineage>
</organism>
<keyword evidence="3" id="KW-1185">Reference proteome</keyword>
<dbReference type="Pfam" id="PF03358">
    <property type="entry name" value="FMN_red"/>
    <property type="match status" value="1"/>
</dbReference>
<accession>A0ABP9AD69</accession>
<dbReference type="InterPro" id="IPR005025">
    <property type="entry name" value="FMN_Rdtase-like_dom"/>
</dbReference>
<dbReference type="InterPro" id="IPR050712">
    <property type="entry name" value="NAD(P)H-dep_reductase"/>
</dbReference>
<dbReference type="Proteomes" id="UP001501147">
    <property type="component" value="Unassembled WGS sequence"/>
</dbReference>
<dbReference type="EMBL" id="BAABJV010000006">
    <property type="protein sequence ID" value="GAA4779422.1"/>
    <property type="molecule type" value="Genomic_DNA"/>
</dbReference>
<reference evidence="3" key="1">
    <citation type="journal article" date="2019" name="Int. J. Syst. Evol. Microbiol.">
        <title>The Global Catalogue of Microorganisms (GCM) 10K type strain sequencing project: providing services to taxonomists for standard genome sequencing and annotation.</title>
        <authorList>
            <consortium name="The Broad Institute Genomics Platform"/>
            <consortium name="The Broad Institute Genome Sequencing Center for Infectious Disease"/>
            <person name="Wu L."/>
            <person name="Ma J."/>
        </authorList>
    </citation>
    <scope>NUCLEOTIDE SEQUENCE [LARGE SCALE GENOMIC DNA]</scope>
    <source>
        <strain evidence="3">JCM 18324</strain>
    </source>
</reference>
<dbReference type="PANTHER" id="PTHR30543:SF21">
    <property type="entry name" value="NAD(P)H-DEPENDENT FMN REDUCTASE LOT6"/>
    <property type="match status" value="1"/>
</dbReference>